<dbReference type="PANTHER" id="PTHR30204:SF58">
    <property type="entry name" value="HTH-TYPE TRANSCRIPTIONAL REGULATOR YFMP"/>
    <property type="match status" value="1"/>
</dbReference>
<evidence type="ECO:0000259" key="2">
    <source>
        <dbReference type="PROSITE" id="PS50937"/>
    </source>
</evidence>
<comment type="caution">
    <text evidence="3">The sequence shown here is derived from an EMBL/GenBank/DDBJ whole genome shotgun (WGS) entry which is preliminary data.</text>
</comment>
<dbReference type="Gene3D" id="1.10.1660.10">
    <property type="match status" value="1"/>
</dbReference>
<dbReference type="InterPro" id="IPR047057">
    <property type="entry name" value="MerR_fam"/>
</dbReference>
<evidence type="ECO:0000313" key="3">
    <source>
        <dbReference type="EMBL" id="OGD86142.1"/>
    </source>
</evidence>
<protein>
    <recommendedName>
        <fullName evidence="2">HTH merR-type domain-containing protein</fullName>
    </recommendedName>
</protein>
<dbReference type="PANTHER" id="PTHR30204">
    <property type="entry name" value="REDOX-CYCLING DRUG-SENSING TRANSCRIPTIONAL ACTIVATOR SOXR"/>
    <property type="match status" value="1"/>
</dbReference>
<dbReference type="Proteomes" id="UP000176628">
    <property type="component" value="Unassembled WGS sequence"/>
</dbReference>
<dbReference type="GO" id="GO:0003700">
    <property type="term" value="F:DNA-binding transcription factor activity"/>
    <property type="evidence" value="ECO:0007669"/>
    <property type="project" value="InterPro"/>
</dbReference>
<dbReference type="Pfam" id="PF13411">
    <property type="entry name" value="MerR_1"/>
    <property type="match status" value="1"/>
</dbReference>
<accession>A0A1F5G2N2</accession>
<keyword evidence="1" id="KW-0238">DNA-binding</keyword>
<evidence type="ECO:0000256" key="1">
    <source>
        <dbReference type="ARBA" id="ARBA00023125"/>
    </source>
</evidence>
<name>A0A1F5G2N2_9BACT</name>
<feature type="domain" description="HTH merR-type" evidence="2">
    <location>
        <begin position="23"/>
        <end position="85"/>
    </location>
</feature>
<dbReference type="EMBL" id="MFAV01000031">
    <property type="protein sequence ID" value="OGD86142.1"/>
    <property type="molecule type" value="Genomic_DNA"/>
</dbReference>
<sequence>MLYFLFKMAEEKTKPILALSVTAQLLNLHPRTLMLYEKEGLIKPYRTSTNRRLFSQADLSQIQFIQYLIDKKRANIAGAKVILDLLEKAKGRYPNLKEEFFPYFSQKELI</sequence>
<dbReference type="SUPFAM" id="SSF46955">
    <property type="entry name" value="Putative DNA-binding domain"/>
    <property type="match status" value="1"/>
</dbReference>
<evidence type="ECO:0000313" key="4">
    <source>
        <dbReference type="Proteomes" id="UP000176628"/>
    </source>
</evidence>
<dbReference type="SMART" id="SM00422">
    <property type="entry name" value="HTH_MERR"/>
    <property type="match status" value="1"/>
</dbReference>
<reference evidence="3 4" key="1">
    <citation type="journal article" date="2016" name="Nat. Commun.">
        <title>Thousands of microbial genomes shed light on interconnected biogeochemical processes in an aquifer system.</title>
        <authorList>
            <person name="Anantharaman K."/>
            <person name="Brown C.T."/>
            <person name="Hug L.A."/>
            <person name="Sharon I."/>
            <person name="Castelle C.J."/>
            <person name="Probst A.J."/>
            <person name="Thomas B.C."/>
            <person name="Singh A."/>
            <person name="Wilkins M.J."/>
            <person name="Karaoz U."/>
            <person name="Brodie E.L."/>
            <person name="Williams K.H."/>
            <person name="Hubbard S.S."/>
            <person name="Banfield J.F."/>
        </authorList>
    </citation>
    <scope>NUCLEOTIDE SEQUENCE [LARGE SCALE GENOMIC DNA]</scope>
</reference>
<dbReference type="GO" id="GO:0003677">
    <property type="term" value="F:DNA binding"/>
    <property type="evidence" value="ECO:0007669"/>
    <property type="project" value="UniProtKB-KW"/>
</dbReference>
<proteinExistence type="predicted"/>
<dbReference type="InterPro" id="IPR000551">
    <property type="entry name" value="MerR-type_HTH_dom"/>
</dbReference>
<gene>
    <name evidence="3" type="ORF">A2Z23_03420</name>
</gene>
<dbReference type="PROSITE" id="PS50937">
    <property type="entry name" value="HTH_MERR_2"/>
    <property type="match status" value="1"/>
</dbReference>
<dbReference type="InterPro" id="IPR009061">
    <property type="entry name" value="DNA-bd_dom_put_sf"/>
</dbReference>
<dbReference type="AlphaFoldDB" id="A0A1F5G2N2"/>
<organism evidence="3 4">
    <name type="scientific">Candidatus Curtissbacteria bacterium RBG_16_39_7</name>
    <dbReference type="NCBI Taxonomy" id="1797707"/>
    <lineage>
        <taxon>Bacteria</taxon>
        <taxon>Candidatus Curtissiibacteriota</taxon>
    </lineage>
</organism>